<name>A0ACB9GCD7_CICIN</name>
<keyword evidence="2" id="KW-1185">Reference proteome</keyword>
<gene>
    <name evidence="1" type="ORF">L2E82_10869</name>
</gene>
<accession>A0ACB9GCD7</accession>
<dbReference type="EMBL" id="CM042010">
    <property type="protein sequence ID" value="KAI3780876.1"/>
    <property type="molecule type" value="Genomic_DNA"/>
</dbReference>
<proteinExistence type="predicted"/>
<dbReference type="Proteomes" id="UP001055811">
    <property type="component" value="Linkage Group LG02"/>
</dbReference>
<organism evidence="1 2">
    <name type="scientific">Cichorium intybus</name>
    <name type="common">Chicory</name>
    <dbReference type="NCBI Taxonomy" id="13427"/>
    <lineage>
        <taxon>Eukaryota</taxon>
        <taxon>Viridiplantae</taxon>
        <taxon>Streptophyta</taxon>
        <taxon>Embryophyta</taxon>
        <taxon>Tracheophyta</taxon>
        <taxon>Spermatophyta</taxon>
        <taxon>Magnoliopsida</taxon>
        <taxon>eudicotyledons</taxon>
        <taxon>Gunneridae</taxon>
        <taxon>Pentapetalae</taxon>
        <taxon>asterids</taxon>
        <taxon>campanulids</taxon>
        <taxon>Asterales</taxon>
        <taxon>Asteraceae</taxon>
        <taxon>Cichorioideae</taxon>
        <taxon>Cichorieae</taxon>
        <taxon>Cichoriinae</taxon>
        <taxon>Cichorium</taxon>
    </lineage>
</organism>
<evidence type="ECO:0000313" key="2">
    <source>
        <dbReference type="Proteomes" id="UP001055811"/>
    </source>
</evidence>
<comment type="caution">
    <text evidence="1">The sequence shown here is derived from an EMBL/GenBank/DDBJ whole genome shotgun (WGS) entry which is preliminary data.</text>
</comment>
<reference evidence="1 2" key="2">
    <citation type="journal article" date="2022" name="Mol. Ecol. Resour.">
        <title>The genomes of chicory, endive, great burdock and yacon provide insights into Asteraceae paleo-polyploidization history and plant inulin production.</title>
        <authorList>
            <person name="Fan W."/>
            <person name="Wang S."/>
            <person name="Wang H."/>
            <person name="Wang A."/>
            <person name="Jiang F."/>
            <person name="Liu H."/>
            <person name="Zhao H."/>
            <person name="Xu D."/>
            <person name="Zhang Y."/>
        </authorList>
    </citation>
    <scope>NUCLEOTIDE SEQUENCE [LARGE SCALE GENOMIC DNA]</scope>
    <source>
        <strain evidence="2">cv. Punajuju</strain>
        <tissue evidence="1">Leaves</tissue>
    </source>
</reference>
<sequence length="95" mass="11113">MVEGGRGEVNVLKKKQRPDMGRSQDLSKREISLEKKGSLKVVKVAWSKDPFSLKDDVWLLKKLQVLKSNIRIWVRDKHLKENKEMQSLLRDIDTL</sequence>
<reference evidence="2" key="1">
    <citation type="journal article" date="2022" name="Mol. Ecol. Resour.">
        <title>The genomes of chicory, endive, great burdock and yacon provide insights into Asteraceae palaeo-polyploidization history and plant inulin production.</title>
        <authorList>
            <person name="Fan W."/>
            <person name="Wang S."/>
            <person name="Wang H."/>
            <person name="Wang A."/>
            <person name="Jiang F."/>
            <person name="Liu H."/>
            <person name="Zhao H."/>
            <person name="Xu D."/>
            <person name="Zhang Y."/>
        </authorList>
    </citation>
    <scope>NUCLEOTIDE SEQUENCE [LARGE SCALE GENOMIC DNA]</scope>
    <source>
        <strain evidence="2">cv. Punajuju</strain>
    </source>
</reference>
<protein>
    <submittedName>
        <fullName evidence="1">Uncharacterized protein</fullName>
    </submittedName>
</protein>
<evidence type="ECO:0000313" key="1">
    <source>
        <dbReference type="EMBL" id="KAI3780876.1"/>
    </source>
</evidence>